<keyword evidence="1" id="KW-0802">TPR repeat</keyword>
<protein>
    <submittedName>
        <fullName evidence="3">Tetratricopeptide repeat protein</fullName>
    </submittedName>
</protein>
<keyword evidence="2" id="KW-0812">Transmembrane</keyword>
<reference evidence="3 4" key="1">
    <citation type="submission" date="2020-01" db="EMBL/GenBank/DDBJ databases">
        <title>Genomes assembled from Gulf of Kutch pelagic sediment metagenomes.</title>
        <authorList>
            <person name="Chandrashekar M."/>
            <person name="Mahajan M.S."/>
            <person name="Dave K.J."/>
            <person name="Vatsa P."/>
            <person name="Nathani N.M."/>
        </authorList>
    </citation>
    <scope>NUCLEOTIDE SEQUENCE [LARGE SCALE GENOMIC DNA]</scope>
    <source>
        <strain evidence="3">KS3-K002</strain>
    </source>
</reference>
<dbReference type="PROSITE" id="PS50005">
    <property type="entry name" value="TPR"/>
    <property type="match status" value="2"/>
</dbReference>
<sequence length="811" mass="88890">MIGPRQLIKEIHHRSLWQVLLIYVVGAWIVFQVVQTLTEGLGLPTWFPAFALVLLLIGLPVVLATAFVQEGVPTHSRTDPTLLPTDAAAAEERGAEAGPGGVRGLFTWRNAILGGLVALAAWGAVAAAWLVAFGPPERTASVGATPASADAIAVLPFAYQGSEDYEYLGEGIVDLLSTSLDGAGELRSVDPRAVLSFLGEDAPANLDPSSAARVAGSLEAGRFVLGSIVEAGGRLTISAVLYKGGTRVETVGEADAEGRAVDVFEAVDELAAELLAELGSGPATRVRRIAAVTTSSLPALKAYLEGERAHRLGQYQDAVEDFQRAVELDSAYALAYYRLSILAEYATLSDLARQAAEHAYRFAGRLPDRDRRMLEAFRAWRRGAHGEAERLYRSLVGTYPDEVEAWFEFGEVLFHSNPFHGRPFTDAREPFERVLFYDPDHTGAMYHLARIAAAEGRLADMESLIGRHNELIEGGDRELEMLALLAFTKRDPELEDSVVARLERANDVIIALATWDVATWAKNVDGAIRLADVMADPSRSVEVRTVGYAWLAHMRLAKGQYAMAQAELDRMAALDSVAALEYRALLTAFPFMPNDEAELRRLRARLEALDPDAVAPSGNPSVFYSAHDDVHPVLREYLLGIVNARLGAFDRAGWHADTLQGMPRPPGSGTMLSDFAASVRAQILRAQGHPQEALAALEDIEREIWYNVALASTFWAQTLERFLLAEMLYELRRYEEAIPWYANIAQVAPFEVAHRSLAYLRLGMIYETQGDPERAAEYFGKFVELWNDADPGLQDHVEAARRALATVSQDR</sequence>
<accession>A0AAE4ZC87</accession>
<feature type="repeat" description="TPR" evidence="1">
    <location>
        <begin position="299"/>
        <end position="332"/>
    </location>
</feature>
<organism evidence="3 4">
    <name type="scientific">Candidatus Kutchimonas denitrificans</name>
    <dbReference type="NCBI Taxonomy" id="3056748"/>
    <lineage>
        <taxon>Bacteria</taxon>
        <taxon>Pseudomonadati</taxon>
        <taxon>Gemmatimonadota</taxon>
        <taxon>Gemmatimonadia</taxon>
        <taxon>Candidatus Palauibacterales</taxon>
        <taxon>Candidatus Palauibacteraceae</taxon>
        <taxon>Candidatus Kutchimonas</taxon>
    </lineage>
</organism>
<dbReference type="SUPFAM" id="SSF48452">
    <property type="entry name" value="TPR-like"/>
    <property type="match status" value="1"/>
</dbReference>
<dbReference type="EMBL" id="JAACAK010000142">
    <property type="protein sequence ID" value="NIR76692.1"/>
    <property type="molecule type" value="Genomic_DNA"/>
</dbReference>
<dbReference type="InterPro" id="IPR019734">
    <property type="entry name" value="TPR_rpt"/>
</dbReference>
<evidence type="ECO:0000256" key="1">
    <source>
        <dbReference type="PROSITE-ProRule" id="PRU00339"/>
    </source>
</evidence>
<evidence type="ECO:0000313" key="3">
    <source>
        <dbReference type="EMBL" id="NIR76692.1"/>
    </source>
</evidence>
<dbReference type="SMART" id="SM00028">
    <property type="entry name" value="TPR"/>
    <property type="match status" value="3"/>
</dbReference>
<feature type="transmembrane region" description="Helical" evidence="2">
    <location>
        <begin position="111"/>
        <end position="132"/>
    </location>
</feature>
<evidence type="ECO:0000256" key="2">
    <source>
        <dbReference type="SAM" id="Phobius"/>
    </source>
</evidence>
<dbReference type="Gene3D" id="1.25.40.10">
    <property type="entry name" value="Tetratricopeptide repeat domain"/>
    <property type="match status" value="3"/>
</dbReference>
<comment type="caution">
    <text evidence="3">The sequence shown here is derived from an EMBL/GenBank/DDBJ whole genome shotgun (WGS) entry which is preliminary data.</text>
</comment>
<dbReference type="PANTHER" id="PTHR12558">
    <property type="entry name" value="CELL DIVISION CYCLE 16,23,27"/>
    <property type="match status" value="1"/>
</dbReference>
<keyword evidence="2" id="KW-1133">Transmembrane helix</keyword>
<feature type="transmembrane region" description="Helical" evidence="2">
    <location>
        <begin position="15"/>
        <end position="34"/>
    </location>
</feature>
<feature type="transmembrane region" description="Helical" evidence="2">
    <location>
        <begin position="46"/>
        <end position="68"/>
    </location>
</feature>
<dbReference type="Proteomes" id="UP000702544">
    <property type="component" value="Unassembled WGS sequence"/>
</dbReference>
<dbReference type="AlphaFoldDB" id="A0AAE4ZC87"/>
<proteinExistence type="predicted"/>
<dbReference type="InterPro" id="IPR011990">
    <property type="entry name" value="TPR-like_helical_dom_sf"/>
</dbReference>
<dbReference type="PANTHER" id="PTHR12558:SF13">
    <property type="entry name" value="CELL DIVISION CYCLE PROTEIN 27 HOMOLOG"/>
    <property type="match status" value="1"/>
</dbReference>
<name>A0AAE4ZC87_9BACT</name>
<dbReference type="Pfam" id="PF13432">
    <property type="entry name" value="TPR_16"/>
    <property type="match status" value="1"/>
</dbReference>
<feature type="repeat" description="TPR" evidence="1">
    <location>
        <begin position="756"/>
        <end position="789"/>
    </location>
</feature>
<gene>
    <name evidence="3" type="ORF">GWO12_16555</name>
</gene>
<keyword evidence="2" id="KW-0472">Membrane</keyword>
<evidence type="ECO:0000313" key="4">
    <source>
        <dbReference type="Proteomes" id="UP000702544"/>
    </source>
</evidence>
<dbReference type="Pfam" id="PF13181">
    <property type="entry name" value="TPR_8"/>
    <property type="match status" value="2"/>
</dbReference>